<reference evidence="2" key="1">
    <citation type="submission" date="2020-11" db="EMBL/GenBank/DDBJ databases">
        <authorList>
            <person name="Tran Van P."/>
        </authorList>
    </citation>
    <scope>NUCLEOTIDE SEQUENCE</scope>
</reference>
<gene>
    <name evidence="2" type="ORF">TDIB3V08_LOCUS1676</name>
</gene>
<name>A0A7R8Z5I6_TIMDO</name>
<sequence>MEINIPSPTCETQAEQDSPDNNIKKEIKLESESEPGVPTSNQLQMLLPASSVEKSVIGVPTSLAQTPSCATNNLLQPQELSTPPAHKIGSRAPLSGGKLRTKLEPNIAHRPKELEIRLQKARSKIEYQKRLHQLNLKHQTEMFRLEVKKQLKTNALRLQILRERCLVKMAFFKRHLIRLERKQAECKPPDFANVPIKSEAQEVCEPSPCCSVIPIKQTQELESESVQVNCPIKSEFADNECLKATSTFPSSCFPIISEEAVVQ</sequence>
<feature type="region of interest" description="Disordered" evidence="1">
    <location>
        <begin position="1"/>
        <end position="21"/>
    </location>
</feature>
<organism evidence="2">
    <name type="scientific">Timema douglasi</name>
    <name type="common">Walking stick</name>
    <dbReference type="NCBI Taxonomy" id="61478"/>
    <lineage>
        <taxon>Eukaryota</taxon>
        <taxon>Metazoa</taxon>
        <taxon>Ecdysozoa</taxon>
        <taxon>Arthropoda</taxon>
        <taxon>Hexapoda</taxon>
        <taxon>Insecta</taxon>
        <taxon>Pterygota</taxon>
        <taxon>Neoptera</taxon>
        <taxon>Polyneoptera</taxon>
        <taxon>Phasmatodea</taxon>
        <taxon>Timematodea</taxon>
        <taxon>Timematoidea</taxon>
        <taxon>Timematidae</taxon>
        <taxon>Timema</taxon>
    </lineage>
</organism>
<dbReference type="EMBL" id="OA564698">
    <property type="protein sequence ID" value="CAD7195280.1"/>
    <property type="molecule type" value="Genomic_DNA"/>
</dbReference>
<accession>A0A7R8Z5I6</accession>
<evidence type="ECO:0000313" key="2">
    <source>
        <dbReference type="EMBL" id="CAD7195280.1"/>
    </source>
</evidence>
<evidence type="ECO:0000256" key="1">
    <source>
        <dbReference type="SAM" id="MobiDB-lite"/>
    </source>
</evidence>
<protein>
    <submittedName>
        <fullName evidence="2">Uncharacterized protein</fullName>
    </submittedName>
</protein>
<proteinExistence type="predicted"/>
<dbReference type="AlphaFoldDB" id="A0A7R8Z5I6"/>